<feature type="non-terminal residue" evidence="1">
    <location>
        <position position="1"/>
    </location>
</feature>
<name>A0AAV5WQ45_9BILA</name>
<dbReference type="Proteomes" id="UP001432322">
    <property type="component" value="Unassembled WGS sequence"/>
</dbReference>
<gene>
    <name evidence="1" type="ORF">PFISCL1PPCAC_24035</name>
</gene>
<protein>
    <recommendedName>
        <fullName evidence="3">G protein-coupled receptor</fullName>
    </recommendedName>
</protein>
<reference evidence="1" key="1">
    <citation type="submission" date="2023-10" db="EMBL/GenBank/DDBJ databases">
        <title>Genome assembly of Pristionchus species.</title>
        <authorList>
            <person name="Yoshida K."/>
            <person name="Sommer R.J."/>
        </authorList>
    </citation>
    <scope>NUCLEOTIDE SEQUENCE</scope>
    <source>
        <strain evidence="1">RS5133</strain>
    </source>
</reference>
<proteinExistence type="predicted"/>
<dbReference type="EMBL" id="BTSY01000006">
    <property type="protein sequence ID" value="GMT32738.1"/>
    <property type="molecule type" value="Genomic_DNA"/>
</dbReference>
<evidence type="ECO:0000313" key="2">
    <source>
        <dbReference type="Proteomes" id="UP001432322"/>
    </source>
</evidence>
<comment type="caution">
    <text evidence="1">The sequence shown here is derived from an EMBL/GenBank/DDBJ whole genome shotgun (WGS) entry which is preliminary data.</text>
</comment>
<evidence type="ECO:0000313" key="1">
    <source>
        <dbReference type="EMBL" id="GMT32738.1"/>
    </source>
</evidence>
<organism evidence="1 2">
    <name type="scientific">Pristionchus fissidentatus</name>
    <dbReference type="NCBI Taxonomy" id="1538716"/>
    <lineage>
        <taxon>Eukaryota</taxon>
        <taxon>Metazoa</taxon>
        <taxon>Ecdysozoa</taxon>
        <taxon>Nematoda</taxon>
        <taxon>Chromadorea</taxon>
        <taxon>Rhabditida</taxon>
        <taxon>Rhabditina</taxon>
        <taxon>Diplogasteromorpha</taxon>
        <taxon>Diplogasteroidea</taxon>
        <taxon>Neodiplogasteridae</taxon>
        <taxon>Pristionchus</taxon>
    </lineage>
</organism>
<dbReference type="AlphaFoldDB" id="A0AAV5WQ45"/>
<accession>A0AAV5WQ45</accession>
<keyword evidence="2" id="KW-1185">Reference proteome</keyword>
<evidence type="ECO:0008006" key="3">
    <source>
        <dbReference type="Google" id="ProtNLM"/>
    </source>
</evidence>
<sequence length="138" mass="15522">IKVVYHMTITSLSLLRHRFFITAERAGVYECIVVVIPTYSSYLHFARCTFMISQLIKGTVLFNIIWNSISSTAQCFFSCPACSTKIRLSFVFTQSHNFSLPGKTIVIATDGSVSTPFTTFDILSTVDEANIECEKEKK</sequence>